<dbReference type="InterPro" id="IPR010260">
    <property type="entry name" value="AlpA"/>
</dbReference>
<evidence type="ECO:0000313" key="2">
    <source>
        <dbReference type="Proteomes" id="UP000010087"/>
    </source>
</evidence>
<dbReference type="Gene3D" id="1.10.238.160">
    <property type="match status" value="1"/>
</dbReference>
<dbReference type="EMBL" id="CP002833">
    <property type="protein sequence ID" value="AFI67183.1"/>
    <property type="molecule type" value="Genomic_DNA"/>
</dbReference>
<organism evidence="1 2">
    <name type="scientific">Burkholderia pseudomallei (strain 1026b)</name>
    <dbReference type="NCBI Taxonomy" id="884204"/>
    <lineage>
        <taxon>Bacteria</taxon>
        <taxon>Pseudomonadati</taxon>
        <taxon>Pseudomonadota</taxon>
        <taxon>Betaproteobacteria</taxon>
        <taxon>Burkholderiales</taxon>
        <taxon>Burkholderiaceae</taxon>
        <taxon>Burkholderia</taxon>
        <taxon>pseudomallei group</taxon>
    </lineage>
</organism>
<proteinExistence type="predicted"/>
<dbReference type="SMR" id="A0A0H3HSE0"/>
<dbReference type="Proteomes" id="UP000010087">
    <property type="component" value="Chromosome 1"/>
</dbReference>
<gene>
    <name evidence="1" type="ordered locus">BP1026B_I2589</name>
</gene>
<protein>
    <recommendedName>
        <fullName evidence="3">AlpA family phage regulatory protein</fullName>
    </recommendedName>
</protein>
<evidence type="ECO:0000313" key="1">
    <source>
        <dbReference type="EMBL" id="AFI67183.1"/>
    </source>
</evidence>
<dbReference type="RefSeq" id="WP_004550766.1">
    <property type="nucleotide sequence ID" value="NC_017831.1"/>
</dbReference>
<sequence>MTTADSLLRLPEVLKIIPVSRATWYEGVKTGRFPAQVKLGPASPRGDAVTLTA</sequence>
<dbReference type="KEGG" id="bpz:BP1026B_I2589"/>
<name>A0A0H3HSE0_BURP2</name>
<accession>A0A0H3HSE0</accession>
<reference evidence="1 2" key="1">
    <citation type="journal article" date="2012" name="PLoS ONE">
        <title>Evolution of Burkholderia pseudomallei in recurrent melioidosis.</title>
        <authorList>
            <person name="Hayden H.S."/>
            <person name="Lim R."/>
            <person name="Brittnacher M.J."/>
            <person name="Sims E.H."/>
            <person name="Ramage E.R."/>
            <person name="Fong C."/>
            <person name="Wu Z."/>
            <person name="Crist E."/>
            <person name="Chang J."/>
            <person name="Zhou Y."/>
            <person name="Radey M."/>
            <person name="Rohmer L."/>
            <person name="Haugen E."/>
            <person name="Gillett W."/>
            <person name="Wuthiekanun V."/>
            <person name="Peacock S.J."/>
            <person name="Kaul R."/>
            <person name="Miller S.I."/>
            <person name="Manoil C."/>
            <person name="Jacobs M.A."/>
        </authorList>
    </citation>
    <scope>NUCLEOTIDE SEQUENCE [LARGE SCALE GENOMIC DNA]</scope>
    <source>
        <strain evidence="1 2">1026b</strain>
    </source>
</reference>
<dbReference type="AlphaFoldDB" id="A0A0H3HSE0"/>
<dbReference type="Pfam" id="PF05930">
    <property type="entry name" value="Phage_AlpA"/>
    <property type="match status" value="1"/>
</dbReference>
<evidence type="ECO:0008006" key="3">
    <source>
        <dbReference type="Google" id="ProtNLM"/>
    </source>
</evidence>